<feature type="chain" id="PRO_5040338462" description="Neutral ceramidase" evidence="5">
    <location>
        <begin position="27"/>
        <end position="671"/>
    </location>
</feature>
<dbReference type="InterPro" id="IPR006823">
    <property type="entry name" value="Ceramidase_alk"/>
</dbReference>
<comment type="caution">
    <text evidence="8">The sequence shown here is derived from an EMBL/GenBank/DDBJ whole genome shotgun (WGS) entry which is preliminary data.</text>
</comment>
<dbReference type="Pfam" id="PF17048">
    <property type="entry name" value="Ceramidse_alk_C"/>
    <property type="match status" value="1"/>
</dbReference>
<dbReference type="InterPro" id="IPR031329">
    <property type="entry name" value="NEUT/ALK_ceramidase_N"/>
</dbReference>
<name>A0A9P8M3P1_9HYPO</name>
<evidence type="ECO:0000256" key="5">
    <source>
        <dbReference type="SAM" id="SignalP"/>
    </source>
</evidence>
<comment type="cofactor">
    <cofactor evidence="3">
        <name>Zn(2+)</name>
        <dbReference type="ChEBI" id="CHEBI:29105"/>
    </cofactor>
    <text evidence="3">Binds 1 zinc ion per subunit.</text>
</comment>
<dbReference type="GO" id="GO:0046514">
    <property type="term" value="P:ceramide catabolic process"/>
    <property type="evidence" value="ECO:0007669"/>
    <property type="project" value="InterPro"/>
</dbReference>
<dbReference type="EMBL" id="JACEFI010000020">
    <property type="protein sequence ID" value="KAH0593475.1"/>
    <property type="molecule type" value="Genomic_DNA"/>
</dbReference>
<feature type="domain" description="Neutral/alkaline non-lysosomal ceramidase N-terminal" evidence="6">
    <location>
        <begin position="231"/>
        <end position="505"/>
    </location>
</feature>
<dbReference type="Proteomes" id="UP000764110">
    <property type="component" value="Unassembled WGS sequence"/>
</dbReference>
<dbReference type="InterPro" id="IPR031331">
    <property type="entry name" value="NEUT/ALK_ceramidase_C"/>
</dbReference>
<dbReference type="GO" id="GO:0046872">
    <property type="term" value="F:metal ion binding"/>
    <property type="evidence" value="ECO:0007669"/>
    <property type="project" value="UniProtKB-KW"/>
</dbReference>
<comment type="catalytic activity">
    <reaction evidence="4">
        <text>an N-acylsphing-4-enine + H2O = sphing-4-enine + a fatty acid</text>
        <dbReference type="Rhea" id="RHEA:20856"/>
        <dbReference type="ChEBI" id="CHEBI:15377"/>
        <dbReference type="ChEBI" id="CHEBI:28868"/>
        <dbReference type="ChEBI" id="CHEBI:52639"/>
        <dbReference type="ChEBI" id="CHEBI:57756"/>
        <dbReference type="EC" id="3.5.1.23"/>
    </reaction>
</comment>
<feature type="domain" description="Neutral/alkaline non-lysosomal ceramidase N-terminal" evidence="6">
    <location>
        <begin position="59"/>
        <end position="203"/>
    </location>
</feature>
<evidence type="ECO:0000256" key="4">
    <source>
        <dbReference type="RuleBase" id="RU366019"/>
    </source>
</evidence>
<dbReference type="GO" id="GO:0042759">
    <property type="term" value="P:long-chain fatty acid biosynthetic process"/>
    <property type="evidence" value="ECO:0007669"/>
    <property type="project" value="TreeGrafter"/>
</dbReference>
<organism evidence="8 9">
    <name type="scientific">Metarhizium humberi</name>
    <dbReference type="NCBI Taxonomy" id="2596975"/>
    <lineage>
        <taxon>Eukaryota</taxon>
        <taxon>Fungi</taxon>
        <taxon>Dikarya</taxon>
        <taxon>Ascomycota</taxon>
        <taxon>Pezizomycotina</taxon>
        <taxon>Sordariomycetes</taxon>
        <taxon>Hypocreomycetidae</taxon>
        <taxon>Hypocreales</taxon>
        <taxon>Clavicipitaceae</taxon>
        <taxon>Metarhizium</taxon>
    </lineage>
</organism>
<keyword evidence="9" id="KW-1185">Reference proteome</keyword>
<keyword evidence="5" id="KW-0732">Signal</keyword>
<dbReference type="AlphaFoldDB" id="A0A9P8M3P1"/>
<dbReference type="EC" id="3.5.1.23" evidence="4"/>
<feature type="binding site" evidence="3">
    <location>
        <position position="476"/>
    </location>
    <ligand>
        <name>Zn(2+)</name>
        <dbReference type="ChEBI" id="CHEBI:29105"/>
    </ligand>
</feature>
<sequence length="671" mass="74110">MEPQSFLSWLLGLFVVFLSSVPGVLALPGSFPEAHGPDWSKIHSRFAARSQKNSTQDKYLIGTGKADITGPAADIILTGYANLEQVGGGIRQRLFSRAFIIGDVNNPEDRIVYVVLDNLVGDTAIRFGVLDALKGMGAPYSVYGQSNVALAAAHSHSAPGGWNNYLVPQIPCLGFTKESYQPIVDGAVLSIKRAHESLQEVRIQGPWFFFDPVVSSLRNAKELLVWQLTSSAFSQANLGDATPNTEGAWCEDGSGKQCDFETATCADGTVAKCQGRGPHWQVQDQGASSCHEIALRQLRGVKEILTSMSKSSTPVQGPTVKSFHFFHNMEYWQFTLPNGEAAMTCPAALGYAFAAGTTDGRGEFDFIQGDNGKPHNTEWDFLTHLIKNPSQRQTDCQKPKHIFLSAGELKDPYEWEPSIVDVMMFRVGQLVMILSPSEVTTMSGRRWKEAVGKQATSFVDDPIVVLGSPANTYAHYVATPEEYDVQRYEGASTIFGRHELDAYINLTVSNMHYLKPDATEQPEQGKLPPDNRKKSFNFVLPVIYDTAPLFKQFGQVLTQPQPRYKRGDVVKAKFQGANPRNNLRLEGTFAAVEKQGQDGTWSQVADDADWYLVYTWRRTSTLLGHSEVDFTWDTSGNAVPGRYRFKYYGDAKKPVSGVEAFTGTSNQFDIS</sequence>
<dbReference type="PANTHER" id="PTHR12670">
    <property type="entry name" value="CERAMIDASE"/>
    <property type="match status" value="1"/>
</dbReference>
<evidence type="ECO:0000259" key="6">
    <source>
        <dbReference type="Pfam" id="PF04734"/>
    </source>
</evidence>
<dbReference type="GO" id="GO:0016020">
    <property type="term" value="C:membrane"/>
    <property type="evidence" value="ECO:0007669"/>
    <property type="project" value="GOC"/>
</dbReference>
<evidence type="ECO:0000256" key="1">
    <source>
        <dbReference type="ARBA" id="ARBA00009835"/>
    </source>
</evidence>
<dbReference type="Pfam" id="PF04734">
    <property type="entry name" value="Ceramidase_alk"/>
    <property type="match status" value="2"/>
</dbReference>
<feature type="signal peptide" evidence="5">
    <location>
        <begin position="1"/>
        <end position="26"/>
    </location>
</feature>
<evidence type="ECO:0000259" key="7">
    <source>
        <dbReference type="Pfam" id="PF17048"/>
    </source>
</evidence>
<dbReference type="PANTHER" id="PTHR12670:SF20">
    <property type="entry name" value="NEUTRAL CERAMIDASE"/>
    <property type="match status" value="1"/>
</dbReference>
<evidence type="ECO:0000256" key="3">
    <source>
        <dbReference type="PIRSR" id="PIRSR606823-2"/>
    </source>
</evidence>
<feature type="binding site" evidence="3">
    <location>
        <position position="154"/>
    </location>
    <ligand>
        <name>Zn(2+)</name>
        <dbReference type="ChEBI" id="CHEBI:29105"/>
    </ligand>
</feature>
<dbReference type="GO" id="GO:0005576">
    <property type="term" value="C:extracellular region"/>
    <property type="evidence" value="ECO:0007669"/>
    <property type="project" value="TreeGrafter"/>
</dbReference>
<evidence type="ECO:0000313" key="8">
    <source>
        <dbReference type="EMBL" id="KAH0593475.1"/>
    </source>
</evidence>
<evidence type="ECO:0000256" key="2">
    <source>
        <dbReference type="ARBA" id="ARBA00022801"/>
    </source>
</evidence>
<keyword evidence="2 4" id="KW-0378">Hydrolase</keyword>
<gene>
    <name evidence="8" type="ORF">MHUMG1_08612</name>
</gene>
<keyword evidence="4" id="KW-0746">Sphingolipid metabolism</keyword>
<dbReference type="GO" id="GO:0046512">
    <property type="term" value="P:sphingosine biosynthetic process"/>
    <property type="evidence" value="ECO:0007669"/>
    <property type="project" value="TreeGrafter"/>
</dbReference>
<keyword evidence="3" id="KW-0479">Metal-binding</keyword>
<keyword evidence="3" id="KW-0862">Zinc</keyword>
<feature type="domain" description="Neutral/alkaline non-lysosomal ceramidase C-terminal" evidence="7">
    <location>
        <begin position="509"/>
        <end position="670"/>
    </location>
</feature>
<proteinExistence type="inferred from homology"/>
<feature type="binding site" evidence="3">
    <location>
        <position position="438"/>
    </location>
    <ligand>
        <name>Zn(2+)</name>
        <dbReference type="ChEBI" id="CHEBI:29105"/>
    </ligand>
</feature>
<dbReference type="GO" id="GO:0017040">
    <property type="term" value="F:N-acylsphingosine amidohydrolase activity"/>
    <property type="evidence" value="ECO:0007669"/>
    <property type="project" value="UniProtKB-UniRule"/>
</dbReference>
<protein>
    <recommendedName>
        <fullName evidence="4">Neutral ceramidase</fullName>
        <ecNumber evidence="4">3.5.1.23</ecNumber>
    </recommendedName>
</protein>
<accession>A0A9P8M3P1</accession>
<keyword evidence="4" id="KW-0443">Lipid metabolism</keyword>
<dbReference type="InterPro" id="IPR038445">
    <property type="entry name" value="NCDase_C_sf"/>
</dbReference>
<dbReference type="Gene3D" id="2.60.40.2300">
    <property type="entry name" value="Neutral/alkaline non-lysosomal ceramidase, C-terminal domain"/>
    <property type="match status" value="1"/>
</dbReference>
<evidence type="ECO:0000313" key="9">
    <source>
        <dbReference type="Proteomes" id="UP000764110"/>
    </source>
</evidence>
<comment type="similarity">
    <text evidence="1 4">Belongs to the neutral ceramidase family.</text>
</comment>
<reference evidence="8 9" key="1">
    <citation type="submission" date="2020-07" db="EMBL/GenBank/DDBJ databases">
        <title>Metarhizium humberi genome.</title>
        <authorList>
            <person name="Lysoe E."/>
        </authorList>
    </citation>
    <scope>NUCLEOTIDE SEQUENCE [LARGE SCALE GENOMIC DNA]</scope>
    <source>
        <strain evidence="8 9">ESALQ1638</strain>
    </source>
</reference>